<feature type="compositionally biased region" description="Low complexity" evidence="1">
    <location>
        <begin position="1195"/>
        <end position="1235"/>
    </location>
</feature>
<feature type="region of interest" description="Disordered" evidence="1">
    <location>
        <begin position="1155"/>
        <end position="1419"/>
    </location>
</feature>
<feature type="signal peptide" evidence="3">
    <location>
        <begin position="1"/>
        <end position="42"/>
    </location>
</feature>
<feature type="compositionally biased region" description="Polar residues" evidence="1">
    <location>
        <begin position="1243"/>
        <end position="1253"/>
    </location>
</feature>
<dbReference type="Pfam" id="PF06011">
    <property type="entry name" value="TRP"/>
    <property type="match status" value="1"/>
</dbReference>
<feature type="transmembrane region" description="Helical" evidence="2">
    <location>
        <begin position="615"/>
        <end position="636"/>
    </location>
</feature>
<accession>E6ZX34</accession>
<feature type="region of interest" description="Disordered" evidence="1">
    <location>
        <begin position="809"/>
        <end position="879"/>
    </location>
</feature>
<evidence type="ECO:0000256" key="3">
    <source>
        <dbReference type="SAM" id="SignalP"/>
    </source>
</evidence>
<keyword evidence="2" id="KW-0812">Transmembrane</keyword>
<proteinExistence type="predicted"/>
<dbReference type="Proteomes" id="UP000008867">
    <property type="component" value="Chromosome 3"/>
</dbReference>
<dbReference type="eggNOG" id="ENOG502R2RV">
    <property type="taxonomic scope" value="Eukaryota"/>
</dbReference>
<dbReference type="InterPro" id="IPR010308">
    <property type="entry name" value="TRP_C"/>
</dbReference>
<feature type="region of interest" description="Disordered" evidence="1">
    <location>
        <begin position="1095"/>
        <end position="1137"/>
    </location>
</feature>
<feature type="region of interest" description="Disordered" evidence="1">
    <location>
        <begin position="942"/>
        <end position="1030"/>
    </location>
</feature>
<evidence type="ECO:0000256" key="2">
    <source>
        <dbReference type="SAM" id="Phobius"/>
    </source>
</evidence>
<evidence type="ECO:0000313" key="6">
    <source>
        <dbReference type="Proteomes" id="UP000008867"/>
    </source>
</evidence>
<feature type="transmembrane region" description="Helical" evidence="2">
    <location>
        <begin position="490"/>
        <end position="510"/>
    </location>
</feature>
<dbReference type="PANTHER" id="PTHR31145">
    <property type="entry name" value="INTEGRAL MEMBRANE PROTEIN (AFU_ORTHOLOGUE AFUA_7G01610)"/>
    <property type="match status" value="1"/>
</dbReference>
<gene>
    <name evidence="5" type="ORF">sr12647</name>
</gene>
<feature type="transmembrane region" description="Helical" evidence="2">
    <location>
        <begin position="697"/>
        <end position="716"/>
    </location>
</feature>
<keyword evidence="2" id="KW-0472">Membrane</keyword>
<evidence type="ECO:0000256" key="1">
    <source>
        <dbReference type="SAM" id="MobiDB-lite"/>
    </source>
</evidence>
<dbReference type="OrthoDB" id="5312224at2759"/>
<feature type="compositionally biased region" description="Low complexity" evidence="1">
    <location>
        <begin position="1011"/>
        <end position="1030"/>
    </location>
</feature>
<sequence length="1485" mass="158448">MMTRIHTSGRTGSSASFRSLQLPFSASLLLLLLSCFTSLSSAQTVTEIITRTTGSASLNTATRTPNAAASATSSAPQVTSTTIPELQLSGPQVPFLLQEPIPAQYNDLSKQVTSRMKDVYFTGCPADQVNYVDSALRINISAVYTQFDPVLGSDRHLAAQNPYDSGVLRIVAVGATDSVGRTVNTNVTPQLLSTLSVETQFLTFSVFRNDSYLCDSLYPISPDPNGTVVNGVVIEPAGCLYGPGQVSLGVGIPLNDTYTLGTLWTRIRLSDTSSPALDIACFEVHVSPYDDAKWYWKLIFWFPVALTIGFFVVIALARVFCALTSRARAFKNKAREGSQPNIIKDTIAPTLVSAISGQKLALSAALLRFATPGCWDIVLHTQFVAAISMVAVRWPEFSYGFFKQAAWSTLTGNVTIIRSADLDSRFDLLSTNASLPSGDISTQFSNRTSPLYMNEQTPNRFMNLDGARAGMDAYAHAVGLRTRDLFGTCLSIWLFILAALVGISLLVWVVDSFHDTLLRLQKHREDGYSLNVADAPLAVETKETVDDEPRSSLSRRGGYRFLGADGKRLFGSSDNTFHLRMLHGNVLRAITLFHLPITIFTTFQMANADIFSATSVGLAGLAFAFLSVLAPVYAVFCISRAPTAKLYDSIGTLSAFGPVYNNYSPGSQLFCAVDFARTFVLGVVIGAGQQNGSAQSIIILVFEIMFALACGLWLPWGEGAMMGPVSFVANVLRIFTAVMILLLSPLVDLGREAKGWLTYVILLLQAILYVCAGLILLVKMLEGAVRLVGRASFDERASTRLSGLGGAMRKIKKKKEGKLQLNKKGNKRQSQTREPLNRSGSSTTQNLMLASLGKESSTGENTPAVPSSPRKLSTSLPSTMSMNRMPMHSRQASYASYLDSQFQGRKSPADMLADGNGPYSTYLRGDPHDEGFIMAALPPTGANGRAVSPPPLLHQWSGRQSPPPASQSGFVRMGGGRATDSAPYQALHGHGGQGQGPLPRPLSSGSIERTSPPQQYHSSPPQRRPRPLSQSAMVESYFDVHRQSMSPANRDDHIGLSSTEAAARNATIRRYSQGAQLRASQSIAGMMAVDEEGQPIEPASKKHKGKFWRRGGGGARSDSDSDDDDDDDYDRAAFRSRGGWRGLNKMTAAMSSLAARLGGGGGKTDGAIAEEGNNSLEPPASEADVSGTRQNTGFEVVRPQRPRRSSAAAERALDSTALAAAAAAAAATATRDGAGQVHPSPTPTAVQPFSSTDVAPIRGGSSRGVSSAEDAYSMPAYEAQPRQPRQSAGEAYDFDASSGTLPPGAAQQALLFPHRTSHRPTSAAMPSSSSSKPAALNEDMFWVSTSSRPQSYASRPVSASSSRMMAAALSGSETRDSRQQVSTSSSMGRIAEPMQAEVVNAEESSSSAGETPPAATAGAVVDPLAQVGAGATSMFDADGQLVSSAINFDRRHSQASGLAPAMQLVDPRAGESSPPQVWDAAQAYK</sequence>
<feature type="compositionally biased region" description="Low complexity" evidence="1">
    <location>
        <begin position="1351"/>
        <end position="1372"/>
    </location>
</feature>
<reference evidence="5 6" key="1">
    <citation type="journal article" date="2010" name="Science">
        <title>Pathogenicity determinants in smut fungi revealed by genome comparison.</title>
        <authorList>
            <person name="Schirawski J."/>
            <person name="Mannhaupt G."/>
            <person name="Muench K."/>
            <person name="Brefort T."/>
            <person name="Schipper K."/>
            <person name="Doehlemann G."/>
            <person name="Di Stasio M."/>
            <person name="Roessel N."/>
            <person name="Mendoza-Mendoza A."/>
            <person name="Pester D."/>
            <person name="Mueller O."/>
            <person name="Winterberg B."/>
            <person name="Meyer E."/>
            <person name="Ghareeb H."/>
            <person name="Wollenberg T."/>
            <person name="Muensterkoetter M."/>
            <person name="Wong P."/>
            <person name="Walter M."/>
            <person name="Stukenbrock E."/>
            <person name="Gueldener U."/>
            <person name="Kahmann R."/>
        </authorList>
    </citation>
    <scope>NUCLEOTIDE SEQUENCE [LARGE SCALE GENOMIC DNA]</scope>
    <source>
        <strain evidence="6">SRZ2</strain>
    </source>
</reference>
<dbReference type="GO" id="GO:0016020">
    <property type="term" value="C:membrane"/>
    <property type="evidence" value="ECO:0007669"/>
    <property type="project" value="TreeGrafter"/>
</dbReference>
<feature type="chain" id="PRO_5003216670" description="TRP C-terminal domain-containing protein" evidence="3">
    <location>
        <begin position="43"/>
        <end position="1485"/>
    </location>
</feature>
<dbReference type="VEuPathDB" id="FungiDB:sr12647"/>
<dbReference type="PANTHER" id="PTHR31145:SF6">
    <property type="entry name" value="INTEGRAL MEMBRANE PROTEIN (AFU_ORTHOLOGUE AFUA_7G01610)"/>
    <property type="match status" value="1"/>
</dbReference>
<protein>
    <recommendedName>
        <fullName evidence="4">TRP C-terminal domain-containing protein</fullName>
    </recommendedName>
</protein>
<feature type="compositionally biased region" description="Low complexity" evidence="1">
    <location>
        <begin position="1396"/>
        <end position="1419"/>
    </location>
</feature>
<dbReference type="GO" id="GO:0055085">
    <property type="term" value="P:transmembrane transport"/>
    <property type="evidence" value="ECO:0007669"/>
    <property type="project" value="TreeGrafter"/>
</dbReference>
<dbReference type="PROSITE" id="PS51257">
    <property type="entry name" value="PROKAR_LIPOPROTEIN"/>
    <property type="match status" value="1"/>
</dbReference>
<dbReference type="InterPro" id="IPR040241">
    <property type="entry name" value="TRP_Flc/Pkd2-like"/>
</dbReference>
<feature type="transmembrane region" description="Helical" evidence="2">
    <location>
        <begin position="586"/>
        <end position="603"/>
    </location>
</feature>
<feature type="compositionally biased region" description="Low complexity" evidence="1">
    <location>
        <begin position="1322"/>
        <end position="1335"/>
    </location>
</feature>
<keyword evidence="3" id="KW-0732">Signal</keyword>
<keyword evidence="2" id="KW-1133">Transmembrane helix</keyword>
<dbReference type="HOGENOM" id="CLU_250133_0_0_1"/>
<feature type="transmembrane region" description="Helical" evidence="2">
    <location>
        <begin position="756"/>
        <end position="778"/>
    </location>
</feature>
<feature type="transmembrane region" description="Helical" evidence="2">
    <location>
        <begin position="294"/>
        <end position="321"/>
    </location>
</feature>
<feature type="compositionally biased region" description="Low complexity" evidence="1">
    <location>
        <begin position="60"/>
        <end position="81"/>
    </location>
</feature>
<evidence type="ECO:0000313" key="5">
    <source>
        <dbReference type="EMBL" id="CBQ71791.1"/>
    </source>
</evidence>
<name>E6ZX34_SPORE</name>
<feature type="domain" description="TRP C-terminal" evidence="4">
    <location>
        <begin position="363"/>
        <end position="780"/>
    </location>
</feature>
<keyword evidence="6" id="KW-1185">Reference proteome</keyword>
<evidence type="ECO:0000259" key="4">
    <source>
        <dbReference type="Pfam" id="PF06011"/>
    </source>
</evidence>
<feature type="compositionally biased region" description="Polar residues" evidence="1">
    <location>
        <begin position="832"/>
        <end position="879"/>
    </location>
</feature>
<feature type="compositionally biased region" description="Acidic residues" evidence="1">
    <location>
        <begin position="1120"/>
        <end position="1129"/>
    </location>
</feature>
<dbReference type="EMBL" id="FQ311452">
    <property type="protein sequence ID" value="CBQ71791.1"/>
    <property type="molecule type" value="Genomic_DNA"/>
</dbReference>
<feature type="region of interest" description="Disordered" evidence="1">
    <location>
        <begin position="1454"/>
        <end position="1485"/>
    </location>
</feature>
<organism evidence="5 6">
    <name type="scientific">Sporisorium reilianum (strain SRZ2)</name>
    <name type="common">Maize head smut fungus</name>
    <dbReference type="NCBI Taxonomy" id="999809"/>
    <lineage>
        <taxon>Eukaryota</taxon>
        <taxon>Fungi</taxon>
        <taxon>Dikarya</taxon>
        <taxon>Basidiomycota</taxon>
        <taxon>Ustilaginomycotina</taxon>
        <taxon>Ustilaginomycetes</taxon>
        <taxon>Ustilaginales</taxon>
        <taxon>Ustilaginaceae</taxon>
        <taxon>Sporisorium</taxon>
    </lineage>
</organism>
<feature type="region of interest" description="Disordered" evidence="1">
    <location>
        <begin position="59"/>
        <end position="81"/>
    </location>
</feature>
<feature type="transmembrane region" description="Helical" evidence="2">
    <location>
        <begin position="722"/>
        <end position="744"/>
    </location>
</feature>